<dbReference type="NCBIfam" id="TIGR01990">
    <property type="entry name" value="bPGM"/>
    <property type="match status" value="1"/>
</dbReference>
<dbReference type="PRINTS" id="PR00413">
    <property type="entry name" value="HADHALOGNASE"/>
</dbReference>
<dbReference type="InterPro" id="IPR051600">
    <property type="entry name" value="Beta-PGM-like"/>
</dbReference>
<keyword evidence="3" id="KW-0597">Phosphoprotein</keyword>
<dbReference type="Proteomes" id="UP001312865">
    <property type="component" value="Unassembled WGS sequence"/>
</dbReference>
<dbReference type="InterPro" id="IPR023198">
    <property type="entry name" value="PGP-like_dom2"/>
</dbReference>
<keyword evidence="4" id="KW-0479">Metal-binding</keyword>
<dbReference type="RefSeq" id="WP_336587754.1">
    <property type="nucleotide sequence ID" value="NZ_JBBAXC010000012.1"/>
</dbReference>
<dbReference type="InterPro" id="IPR041492">
    <property type="entry name" value="HAD_2"/>
</dbReference>
<evidence type="ECO:0000313" key="12">
    <source>
        <dbReference type="Proteomes" id="UP001312865"/>
    </source>
</evidence>
<evidence type="ECO:0000313" key="11">
    <source>
        <dbReference type="EMBL" id="MEI5908308.1"/>
    </source>
</evidence>
<dbReference type="PANTHER" id="PTHR46193">
    <property type="entry name" value="6-PHOSPHOGLUCONATE PHOSPHATASE"/>
    <property type="match status" value="1"/>
</dbReference>
<dbReference type="PANTHER" id="PTHR46193:SF18">
    <property type="entry name" value="HEXITOL PHOSPHATASE B"/>
    <property type="match status" value="1"/>
</dbReference>
<proteinExistence type="inferred from homology"/>
<dbReference type="Gene3D" id="3.40.50.1000">
    <property type="entry name" value="HAD superfamily/HAD-like"/>
    <property type="match status" value="1"/>
</dbReference>
<evidence type="ECO:0000256" key="2">
    <source>
        <dbReference type="ARBA" id="ARBA00006171"/>
    </source>
</evidence>
<evidence type="ECO:0000256" key="1">
    <source>
        <dbReference type="ARBA" id="ARBA00001946"/>
    </source>
</evidence>
<dbReference type="NCBIfam" id="TIGR02009">
    <property type="entry name" value="PGMB-YQAB-SF"/>
    <property type="match status" value="1"/>
</dbReference>
<keyword evidence="7" id="KW-0119">Carbohydrate metabolism</keyword>
<dbReference type="InterPro" id="IPR023214">
    <property type="entry name" value="HAD_sf"/>
</dbReference>
<evidence type="ECO:0000256" key="10">
    <source>
        <dbReference type="ARBA" id="ARBA00044991"/>
    </source>
</evidence>
<evidence type="ECO:0000256" key="4">
    <source>
        <dbReference type="ARBA" id="ARBA00022723"/>
    </source>
</evidence>
<accession>A0ABU8HGN8</accession>
<dbReference type="InterPro" id="IPR006439">
    <property type="entry name" value="HAD-SF_hydro_IA"/>
</dbReference>
<dbReference type="NCBIfam" id="TIGR01509">
    <property type="entry name" value="HAD-SF-IA-v3"/>
    <property type="match status" value="1"/>
</dbReference>
<comment type="cofactor">
    <cofactor evidence="1">
        <name>Mg(2+)</name>
        <dbReference type="ChEBI" id="CHEBI:18420"/>
    </cofactor>
</comment>
<evidence type="ECO:0000256" key="9">
    <source>
        <dbReference type="ARBA" id="ARBA00044968"/>
    </source>
</evidence>
<organism evidence="11 12">
    <name type="scientific">Bacillus spongiae</name>
    <dbReference type="NCBI Taxonomy" id="2683610"/>
    <lineage>
        <taxon>Bacteria</taxon>
        <taxon>Bacillati</taxon>
        <taxon>Bacillota</taxon>
        <taxon>Bacilli</taxon>
        <taxon>Bacillales</taxon>
        <taxon>Bacillaceae</taxon>
        <taxon>Bacillus</taxon>
    </lineage>
</organism>
<dbReference type="EC" id="5.4.2.6" evidence="9"/>
<gene>
    <name evidence="11" type="primary">pgmB</name>
    <name evidence="11" type="ORF">WAK64_14720</name>
</gene>
<reference evidence="11 12" key="1">
    <citation type="journal article" date="2018" name="J. Microbiol.">
        <title>Bacillus spongiae sp. nov., isolated from sponge of Jeju Island.</title>
        <authorList>
            <person name="Lee G.E."/>
            <person name="Im W.T."/>
            <person name="Park J.S."/>
        </authorList>
    </citation>
    <scope>NUCLEOTIDE SEQUENCE [LARGE SCALE GENOMIC DNA]</scope>
    <source>
        <strain evidence="11 12">135PIL107-10</strain>
    </source>
</reference>
<dbReference type="CDD" id="cd02598">
    <property type="entry name" value="HAD_BPGM"/>
    <property type="match status" value="1"/>
</dbReference>
<evidence type="ECO:0000256" key="8">
    <source>
        <dbReference type="ARBA" id="ARBA00044926"/>
    </source>
</evidence>
<sequence length="224" mass="25447">MKTPKAVIFDLDGVIVDTVHYYYLSTKKVADEMGVPFTEVDNLRYQGKSRRSLMEELASRSNRSFTNKEIEVFGEKRNVYYQQYISELTDAAIFPGVISFIKDLVEENIKIGLASSSSNAERVLRQLDLTQYFNVIVNPKAIKQAKPDPEIFLTAAKKLNVEPDECVAIEDGEAGLTGILATDMFSIGVGSYPYLQQADWHIYSTKDLSWKELTERYQTKEDES</sequence>
<dbReference type="SUPFAM" id="SSF56784">
    <property type="entry name" value="HAD-like"/>
    <property type="match status" value="1"/>
</dbReference>
<dbReference type="SFLD" id="SFLDS00003">
    <property type="entry name" value="Haloacid_Dehalogenase"/>
    <property type="match status" value="1"/>
</dbReference>
<dbReference type="SFLD" id="SFLDG01135">
    <property type="entry name" value="C1.5.6:_HAD__Beta-PGM__Phospha"/>
    <property type="match status" value="1"/>
</dbReference>
<dbReference type="Gene3D" id="1.10.150.240">
    <property type="entry name" value="Putative phosphatase, domain 2"/>
    <property type="match status" value="1"/>
</dbReference>
<comment type="catalytic activity">
    <reaction evidence="8">
        <text>beta-D-glucose 1-phosphate = beta-D-glucose 6-phosphate</text>
        <dbReference type="Rhea" id="RHEA:20113"/>
        <dbReference type="ChEBI" id="CHEBI:57684"/>
        <dbReference type="ChEBI" id="CHEBI:58247"/>
        <dbReference type="EC" id="5.4.2.6"/>
    </reaction>
</comment>
<evidence type="ECO:0000256" key="6">
    <source>
        <dbReference type="ARBA" id="ARBA00023235"/>
    </source>
</evidence>
<dbReference type="InterPro" id="IPR010976">
    <property type="entry name" value="B-phosphoglucomutase_hydrolase"/>
</dbReference>
<dbReference type="GO" id="GO:0008801">
    <property type="term" value="F:beta-phosphoglucomutase activity"/>
    <property type="evidence" value="ECO:0007669"/>
    <property type="project" value="UniProtKB-EC"/>
</dbReference>
<keyword evidence="5" id="KW-0460">Magnesium</keyword>
<evidence type="ECO:0000256" key="3">
    <source>
        <dbReference type="ARBA" id="ARBA00022553"/>
    </source>
</evidence>
<name>A0ABU8HGN8_9BACI</name>
<evidence type="ECO:0000256" key="7">
    <source>
        <dbReference type="ARBA" id="ARBA00023277"/>
    </source>
</evidence>
<dbReference type="InterPro" id="IPR036412">
    <property type="entry name" value="HAD-like_sf"/>
</dbReference>
<evidence type="ECO:0000256" key="5">
    <source>
        <dbReference type="ARBA" id="ARBA00022842"/>
    </source>
</evidence>
<protein>
    <recommendedName>
        <fullName evidence="10">Beta-phosphoglucomutase</fullName>
        <ecNumber evidence="9">5.4.2.6</ecNumber>
    </recommendedName>
</protein>
<dbReference type="SFLD" id="SFLDG01129">
    <property type="entry name" value="C1.5:_HAD__Beta-PGM__Phosphata"/>
    <property type="match status" value="1"/>
</dbReference>
<keyword evidence="6 11" id="KW-0413">Isomerase</keyword>
<dbReference type="EMBL" id="JBBAXC010000012">
    <property type="protein sequence ID" value="MEI5908308.1"/>
    <property type="molecule type" value="Genomic_DNA"/>
</dbReference>
<keyword evidence="12" id="KW-1185">Reference proteome</keyword>
<comment type="similarity">
    <text evidence="2">Belongs to the HAD-like hydrolase superfamily. CbbY/CbbZ/Gph/YieH family.</text>
</comment>
<dbReference type="NCBIfam" id="TIGR01549">
    <property type="entry name" value="HAD-SF-IA-v1"/>
    <property type="match status" value="1"/>
</dbReference>
<dbReference type="InterPro" id="IPR010972">
    <property type="entry name" value="Beta-PGM"/>
</dbReference>
<dbReference type="Pfam" id="PF13419">
    <property type="entry name" value="HAD_2"/>
    <property type="match status" value="1"/>
</dbReference>
<comment type="caution">
    <text evidence="11">The sequence shown here is derived from an EMBL/GenBank/DDBJ whole genome shotgun (WGS) entry which is preliminary data.</text>
</comment>